<accession>A0AAE6MNJ3</accession>
<protein>
    <submittedName>
        <fullName evidence="3">Phage tail tape measure protein</fullName>
    </submittedName>
</protein>
<feature type="transmembrane region" description="Helical" evidence="1">
    <location>
        <begin position="410"/>
        <end position="437"/>
    </location>
</feature>
<feature type="transmembrane region" description="Helical" evidence="1">
    <location>
        <begin position="378"/>
        <end position="404"/>
    </location>
</feature>
<name>A0AAE6MNJ3_HAEPH</name>
<reference evidence="3 4" key="1">
    <citation type="submission" date="2019-04" db="EMBL/GenBank/DDBJ databases">
        <title>Complete Genome and Methylome Analysis of Haemophilus haemolyticus NEB129.</title>
        <authorList>
            <person name="Fomenkov A."/>
            <person name="Roberts R.J."/>
            <person name="Anton B.P."/>
            <person name="Vincze T."/>
        </authorList>
    </citation>
    <scope>NUCLEOTIDE SEQUENCE [LARGE SCALE GENOMIC DNA]</scope>
    <source>
        <strain evidence="3 4">NEB129</strain>
    </source>
</reference>
<sequence>MASRQLEYIVSLRDQLTPEISKISREMDRLGGQGQKAIGRIALGAAGLYGIGASVMSGLQPAIEMNNELGKIKGLGESAEGLELLQKRALSFSTQWGESAAEFVDASYDIKSAIDGLSAEELVSFTEISAVTGKATQTSGKIMTDYLGTMYSVLGASKEADKISWAKTLMAQTAYTANKFKSDGAKIAQSFKTLGNTAVEAGFKISEQFATLGLLHNEMDAGVAATKYRAFIMNAGKAGRKLGLQFTDSNNRLLSLPDILDKIKGKFGDLIDDKEGYLIGKAFGTTEAIGLVTTLIGKTDELRKSEKELAAQNGLGEVLEGATANIDVFKRLQEVVKGIKIAIGDQLLKVLDPFLQKIADVGSYLVDWFTANKYISRLIGLVLGGVAAVAALASAVTLLTGLFALVKVGIVIFGALAVPVAILALKIGAVMGFIYLFRAQIEKFVSGFMAGFNAIGVSFEPLKQAFSTLFGVIGGIISRFTGIKSTSAVWSDLGEAVGLFIAGGLNILIHGLEFVIQLASLVLDVFSGAFFGIAEIWDNAAAAFTNGNILLGFVEIGQGIIKIITDAFGKIWLAFKKGVNTLVGWLNNIPGVNLPTFDIPIAFQHAESTATGVANSAVGVANSALKVEGTNAKALTQPKSGKGVAGQITQNKTAHIVNHINIHGADAGTQANNYVNAQERAQLGA</sequence>
<evidence type="ECO:0000313" key="3">
    <source>
        <dbReference type="EMBL" id="QEN10083.1"/>
    </source>
</evidence>
<feature type="transmembrane region" description="Helical" evidence="1">
    <location>
        <begin position="489"/>
        <end position="509"/>
    </location>
</feature>
<organism evidence="3 4">
    <name type="scientific">Haemophilus parahaemolyticus</name>
    <dbReference type="NCBI Taxonomy" id="735"/>
    <lineage>
        <taxon>Bacteria</taxon>
        <taxon>Pseudomonadati</taxon>
        <taxon>Pseudomonadota</taxon>
        <taxon>Gammaproteobacteria</taxon>
        <taxon>Pasteurellales</taxon>
        <taxon>Pasteurellaceae</taxon>
        <taxon>Haemophilus</taxon>
    </lineage>
</organism>
<feature type="transmembrane region" description="Helical" evidence="1">
    <location>
        <begin position="444"/>
        <end position="459"/>
    </location>
</feature>
<dbReference type="KEGG" id="hpaa:E5Q53_00640"/>
<evidence type="ECO:0000256" key="1">
    <source>
        <dbReference type="SAM" id="Phobius"/>
    </source>
</evidence>
<proteinExistence type="predicted"/>
<dbReference type="Pfam" id="PF10145">
    <property type="entry name" value="PhageMin_Tail"/>
    <property type="match status" value="1"/>
</dbReference>
<dbReference type="AlphaFoldDB" id="A0AAE6MNJ3"/>
<feature type="domain" description="Phage tail tape measure protein" evidence="2">
    <location>
        <begin position="87"/>
        <end position="284"/>
    </location>
</feature>
<keyword evidence="1" id="KW-0812">Transmembrane</keyword>
<dbReference type="EMBL" id="CP038817">
    <property type="protein sequence ID" value="QEN10083.1"/>
    <property type="molecule type" value="Genomic_DNA"/>
</dbReference>
<gene>
    <name evidence="3" type="ORF">E5Q53_00640</name>
</gene>
<dbReference type="RefSeq" id="WP_005706268.1">
    <property type="nucleotide sequence ID" value="NZ_CP038817.1"/>
</dbReference>
<keyword evidence="1" id="KW-1133">Transmembrane helix</keyword>
<dbReference type="Proteomes" id="UP000323974">
    <property type="component" value="Chromosome"/>
</dbReference>
<dbReference type="InterPro" id="IPR010090">
    <property type="entry name" value="Phage_tape_meas"/>
</dbReference>
<dbReference type="GeneID" id="78223588"/>
<evidence type="ECO:0000313" key="4">
    <source>
        <dbReference type="Proteomes" id="UP000323974"/>
    </source>
</evidence>
<keyword evidence="1" id="KW-0472">Membrane</keyword>
<feature type="transmembrane region" description="Helical" evidence="1">
    <location>
        <begin position="465"/>
        <end position="482"/>
    </location>
</feature>
<dbReference type="NCBIfam" id="TIGR01760">
    <property type="entry name" value="tape_meas_TP901"/>
    <property type="match status" value="1"/>
</dbReference>
<evidence type="ECO:0000259" key="2">
    <source>
        <dbReference type="Pfam" id="PF10145"/>
    </source>
</evidence>